<dbReference type="InterPro" id="IPR000232">
    <property type="entry name" value="HSF_DNA-bd"/>
</dbReference>
<dbReference type="InterPro" id="IPR036390">
    <property type="entry name" value="WH_DNA-bd_sf"/>
</dbReference>
<reference evidence="7" key="1">
    <citation type="submission" date="2021-01" db="EMBL/GenBank/DDBJ databases">
        <authorList>
            <person name="Corre E."/>
            <person name="Pelletier E."/>
            <person name="Niang G."/>
            <person name="Scheremetjew M."/>
            <person name="Finn R."/>
            <person name="Kale V."/>
            <person name="Holt S."/>
            <person name="Cochrane G."/>
            <person name="Meng A."/>
            <person name="Brown T."/>
            <person name="Cohen L."/>
        </authorList>
    </citation>
    <scope>NUCLEOTIDE SEQUENCE</scope>
    <source>
        <strain evidence="7">CCAP 955/1</strain>
    </source>
</reference>
<dbReference type="InterPro" id="IPR036388">
    <property type="entry name" value="WH-like_DNA-bd_sf"/>
</dbReference>
<dbReference type="PANTHER" id="PTHR10015">
    <property type="entry name" value="HEAT SHOCK TRANSCRIPTION FACTOR"/>
    <property type="match status" value="1"/>
</dbReference>
<protein>
    <recommendedName>
        <fullName evidence="6">HSF-type DNA-binding domain-containing protein</fullName>
    </recommendedName>
</protein>
<feature type="domain" description="HSF-type DNA-binding" evidence="6">
    <location>
        <begin position="3"/>
        <end position="97"/>
    </location>
</feature>
<keyword evidence="2" id="KW-0238">DNA-binding</keyword>
<sequence length="526" mass="57430">MAVPQSFPAKIYQILENESPDIIQWNENGVSFRIVDHGRFEREIVPKYFRHNQISSVQRQLNLYGFKCISRGEFKRSFFHPKFRRGDWETVRKLTRYAPVKKNAPTPGEGMFSSPPTESGSISDEKKREERPMHPSMYNSYFHSIPGGNLGMNGGQADAASFNRNYMMPGMPPSNNAWLESWDRQENANSLNARMMGMPPHFAYAMMPMHAAAAMHHMNAAQGHRMPLPTGLPPSVSSSNLARMDSARQSDLSNRLGFKFGPDGSVLSSENGMAQGEMGSSTSTSSENPELAQHNNNNNQEQFQAHESRLVPSSSHHAFHSGHQGQGQSNDYDFMMELGMFDGMPPADLYHAAHAHVQNSALATSSSTNNSHSNASVNVAGAGHAFQQVGHNVQAMRLPTLTHELPALMMMTAPHEQHSVLMAAATALRASSPVGKPAVASHSHAALEITAHTPLAEENEHAGSECAEDGHTEKEQPLTTSAGAVTVSVLPAAAVTKGAAVDMACNTMLTYSKIHDALVYYRISDV</sequence>
<feature type="compositionally biased region" description="Polar residues" evidence="5">
    <location>
        <begin position="235"/>
        <end position="253"/>
    </location>
</feature>
<comment type="similarity">
    <text evidence="4">Belongs to the HSF family.</text>
</comment>
<dbReference type="SUPFAM" id="SSF46785">
    <property type="entry name" value="Winged helix' DNA-binding domain"/>
    <property type="match status" value="1"/>
</dbReference>
<organism evidence="7">
    <name type="scientific">Spumella elongata</name>
    <dbReference type="NCBI Taxonomy" id="89044"/>
    <lineage>
        <taxon>Eukaryota</taxon>
        <taxon>Sar</taxon>
        <taxon>Stramenopiles</taxon>
        <taxon>Ochrophyta</taxon>
        <taxon>Chrysophyceae</taxon>
        <taxon>Chromulinales</taxon>
        <taxon>Chromulinaceae</taxon>
        <taxon>Spumella</taxon>
    </lineage>
</organism>
<dbReference type="Gene3D" id="1.10.10.10">
    <property type="entry name" value="Winged helix-like DNA-binding domain superfamily/Winged helix DNA-binding domain"/>
    <property type="match status" value="1"/>
</dbReference>
<evidence type="ECO:0000313" key="7">
    <source>
        <dbReference type="EMBL" id="CAE0287464.1"/>
    </source>
</evidence>
<feature type="compositionally biased region" description="Low complexity" evidence="5">
    <location>
        <begin position="280"/>
        <end position="295"/>
    </location>
</feature>
<feature type="region of interest" description="Disordered" evidence="5">
    <location>
        <begin position="224"/>
        <end position="295"/>
    </location>
</feature>
<proteinExistence type="inferred from homology"/>
<evidence type="ECO:0000256" key="1">
    <source>
        <dbReference type="ARBA" id="ARBA00004123"/>
    </source>
</evidence>
<evidence type="ECO:0000256" key="3">
    <source>
        <dbReference type="ARBA" id="ARBA00023242"/>
    </source>
</evidence>
<dbReference type="GO" id="GO:0005634">
    <property type="term" value="C:nucleus"/>
    <property type="evidence" value="ECO:0007669"/>
    <property type="project" value="UniProtKB-SubCell"/>
</dbReference>
<comment type="subcellular location">
    <subcellularLocation>
        <location evidence="1">Nucleus</location>
    </subcellularLocation>
</comment>
<dbReference type="SMART" id="SM00415">
    <property type="entry name" value="HSF"/>
    <property type="match status" value="1"/>
</dbReference>
<dbReference type="Pfam" id="PF00447">
    <property type="entry name" value="HSF_DNA-bind"/>
    <property type="match status" value="1"/>
</dbReference>
<gene>
    <name evidence="7" type="ORF">SELO1098_LOCUS16307</name>
</gene>
<feature type="compositionally biased region" description="Basic and acidic residues" evidence="5">
    <location>
        <begin position="458"/>
        <end position="476"/>
    </location>
</feature>
<dbReference type="GO" id="GO:0043565">
    <property type="term" value="F:sequence-specific DNA binding"/>
    <property type="evidence" value="ECO:0007669"/>
    <property type="project" value="InterPro"/>
</dbReference>
<dbReference type="PANTHER" id="PTHR10015:SF427">
    <property type="entry name" value="HEAT SHOCK FACTOR PROTEIN"/>
    <property type="match status" value="1"/>
</dbReference>
<evidence type="ECO:0000256" key="5">
    <source>
        <dbReference type="SAM" id="MobiDB-lite"/>
    </source>
</evidence>
<dbReference type="AlphaFoldDB" id="A0A7S3H7N4"/>
<feature type="region of interest" description="Disordered" evidence="5">
    <location>
        <begin position="456"/>
        <end position="479"/>
    </location>
</feature>
<evidence type="ECO:0000259" key="6">
    <source>
        <dbReference type="SMART" id="SM00415"/>
    </source>
</evidence>
<dbReference type="EMBL" id="HBIC01032148">
    <property type="protein sequence ID" value="CAE0287464.1"/>
    <property type="molecule type" value="Transcribed_RNA"/>
</dbReference>
<accession>A0A7S3H7N4</accession>
<name>A0A7S3H7N4_9STRA</name>
<feature type="compositionally biased region" description="Basic and acidic residues" evidence="5">
    <location>
        <begin position="123"/>
        <end position="133"/>
    </location>
</feature>
<feature type="region of interest" description="Disordered" evidence="5">
    <location>
        <begin position="100"/>
        <end position="138"/>
    </location>
</feature>
<evidence type="ECO:0000256" key="2">
    <source>
        <dbReference type="ARBA" id="ARBA00023125"/>
    </source>
</evidence>
<keyword evidence="3" id="KW-0539">Nucleus</keyword>
<dbReference type="GO" id="GO:0003700">
    <property type="term" value="F:DNA-binding transcription factor activity"/>
    <property type="evidence" value="ECO:0007669"/>
    <property type="project" value="InterPro"/>
</dbReference>
<evidence type="ECO:0000256" key="4">
    <source>
        <dbReference type="RuleBase" id="RU004020"/>
    </source>
</evidence>
<feature type="region of interest" description="Disordered" evidence="5">
    <location>
        <begin position="307"/>
        <end position="330"/>
    </location>
</feature>